<name>A0A420YEV9_9PEZI</name>
<dbReference type="EMBL" id="QVQW01000014">
    <property type="protein sequence ID" value="RKU46441.1"/>
    <property type="molecule type" value="Genomic_DNA"/>
</dbReference>
<dbReference type="Proteomes" id="UP000275385">
    <property type="component" value="Unassembled WGS sequence"/>
</dbReference>
<evidence type="ECO:0000256" key="1">
    <source>
        <dbReference type="SAM" id="MobiDB-lite"/>
    </source>
</evidence>
<keyword evidence="3" id="KW-1185">Reference proteome</keyword>
<organism evidence="2 3">
    <name type="scientific">Coniochaeta pulveracea</name>
    <dbReference type="NCBI Taxonomy" id="177199"/>
    <lineage>
        <taxon>Eukaryota</taxon>
        <taxon>Fungi</taxon>
        <taxon>Dikarya</taxon>
        <taxon>Ascomycota</taxon>
        <taxon>Pezizomycotina</taxon>
        <taxon>Sordariomycetes</taxon>
        <taxon>Sordariomycetidae</taxon>
        <taxon>Coniochaetales</taxon>
        <taxon>Coniochaetaceae</taxon>
        <taxon>Coniochaeta</taxon>
    </lineage>
</organism>
<dbReference type="AlphaFoldDB" id="A0A420YEV9"/>
<sequence>MAPNNQRDAVETTRCTNSHECIRLTACTTWLRRSAGSPSMGSELNATDSKPIQEHPPPVCHGRNVFRLLLYFSQEQMVRMDNMWNGWEISLVKGGFDESLVEEINTEMTNKQ</sequence>
<proteinExistence type="predicted"/>
<comment type="caution">
    <text evidence="2">The sequence shown here is derived from an EMBL/GenBank/DDBJ whole genome shotgun (WGS) entry which is preliminary data.</text>
</comment>
<protein>
    <submittedName>
        <fullName evidence="2">Uncharacterized protein</fullName>
    </submittedName>
</protein>
<gene>
    <name evidence="2" type="ORF">DL546_006844</name>
</gene>
<reference evidence="2 3" key="1">
    <citation type="submission" date="2018-08" db="EMBL/GenBank/DDBJ databases">
        <title>Draft genome of the lignicolous fungus Coniochaeta pulveracea.</title>
        <authorList>
            <person name="Borstlap C.J."/>
            <person name="De Witt R.N."/>
            <person name="Botha A."/>
            <person name="Volschenk H."/>
        </authorList>
    </citation>
    <scope>NUCLEOTIDE SEQUENCE [LARGE SCALE GENOMIC DNA]</scope>
    <source>
        <strain evidence="2 3">CAB683</strain>
    </source>
</reference>
<feature type="compositionally biased region" description="Polar residues" evidence="1">
    <location>
        <begin position="36"/>
        <end position="50"/>
    </location>
</feature>
<accession>A0A420YEV9</accession>
<evidence type="ECO:0000313" key="2">
    <source>
        <dbReference type="EMBL" id="RKU46441.1"/>
    </source>
</evidence>
<feature type="region of interest" description="Disordered" evidence="1">
    <location>
        <begin position="34"/>
        <end position="57"/>
    </location>
</feature>
<evidence type="ECO:0000313" key="3">
    <source>
        <dbReference type="Proteomes" id="UP000275385"/>
    </source>
</evidence>